<keyword evidence="7" id="KW-1015">Disulfide bond</keyword>
<keyword evidence="6 8" id="KW-0472">Membrane</keyword>
<evidence type="ECO:0000256" key="4">
    <source>
        <dbReference type="ARBA" id="ARBA00022729"/>
    </source>
</evidence>
<evidence type="ECO:0000259" key="10">
    <source>
        <dbReference type="PROSITE" id="PS51914"/>
    </source>
</evidence>
<evidence type="ECO:0000256" key="2">
    <source>
        <dbReference type="ARBA" id="ARBA00022448"/>
    </source>
</evidence>
<evidence type="ECO:0000256" key="1">
    <source>
        <dbReference type="ARBA" id="ARBA00004308"/>
    </source>
</evidence>
<proteinExistence type="predicted"/>
<dbReference type="Gene3D" id="2.70.130.10">
    <property type="entry name" value="Mannose-6-phosphate receptor binding domain"/>
    <property type="match status" value="2"/>
</dbReference>
<evidence type="ECO:0000256" key="7">
    <source>
        <dbReference type="ARBA" id="ARBA00023157"/>
    </source>
</evidence>
<keyword evidence="4 9" id="KW-0732">Signal</keyword>
<dbReference type="PANTHER" id="PTHR15071">
    <property type="entry name" value="MANNOSE-6-PHOSPHATE RECEPTOR FAMILY MEMBER"/>
    <property type="match status" value="1"/>
</dbReference>
<accession>A0AAV8AER8</accession>
<dbReference type="GO" id="GO:0010008">
    <property type="term" value="C:endosome membrane"/>
    <property type="evidence" value="ECO:0007669"/>
    <property type="project" value="UniProtKB-SubCell"/>
</dbReference>
<dbReference type="InterPro" id="IPR044865">
    <property type="entry name" value="MRH_dom"/>
</dbReference>
<dbReference type="PROSITE" id="PS51914">
    <property type="entry name" value="MRH"/>
    <property type="match status" value="1"/>
</dbReference>
<feature type="chain" id="PRO_5043989659" description="MRH domain-containing protein" evidence="9">
    <location>
        <begin position="27"/>
        <end position="402"/>
    </location>
</feature>
<evidence type="ECO:0000256" key="5">
    <source>
        <dbReference type="ARBA" id="ARBA00022989"/>
    </source>
</evidence>
<keyword evidence="3 8" id="KW-0812">Transmembrane</keyword>
<keyword evidence="5 8" id="KW-1133">Transmembrane helix</keyword>
<protein>
    <recommendedName>
        <fullName evidence="10">MRH domain-containing protein</fullName>
    </recommendedName>
</protein>
<sequence length="402" mass="44539">MSTNFLSVSLILIVLLTFSSLSPTDTKCQFTLENHDYDFTSFIKTSGNHYYEDTYNKKLFVFNVCAKTNAVKDPYTCECCTPDKYSSITQSNGKCLAWGNDDQQEYSFIDNNNWDVGVRQKYRTYNTGGYVKRSTVLQVFCSENAEFEILSAFNETTFPPLIVINAMSKHACREPAPTPTPTNDPTFCKAIVDNEIFNLSPLKGRYTWTDKLTKGKYYLQICGLLTDVGDCSCCSSGVATGYLETSDGVCKRLGDLNNFAYTKLPNSIDINDGVSLTYHHKVSSTITNMMRFDFFCDPDVSPGEIIDIIETGVSPTRSEINFPSIHGCYVNPWNSPTPNPSPTTCPTGCPSVTPKSSTLPKGSGLSGGLVFLVSFLCGAATFVGGFFVHKYRKNSTTQYEQL</sequence>
<comment type="subcellular location">
    <subcellularLocation>
        <location evidence="1">Endomembrane system</location>
    </subcellularLocation>
</comment>
<dbReference type="GO" id="GO:0000139">
    <property type="term" value="C:Golgi membrane"/>
    <property type="evidence" value="ECO:0007669"/>
    <property type="project" value="UniProtKB-SubCell"/>
</dbReference>
<dbReference type="EMBL" id="JANTQA010000008">
    <property type="protein sequence ID" value="KAJ3451436.1"/>
    <property type="molecule type" value="Genomic_DNA"/>
</dbReference>
<dbReference type="AlphaFoldDB" id="A0AAV8AER8"/>
<evidence type="ECO:0000256" key="9">
    <source>
        <dbReference type="SAM" id="SignalP"/>
    </source>
</evidence>
<feature type="transmembrane region" description="Helical" evidence="8">
    <location>
        <begin position="365"/>
        <end position="388"/>
    </location>
</feature>
<reference evidence="11" key="1">
    <citation type="submission" date="2022-08" db="EMBL/GenBank/DDBJ databases">
        <title>Novel sulphate-reducing endosymbionts in the free-living metamonad Anaeramoeba.</title>
        <authorList>
            <person name="Jerlstrom-Hultqvist J."/>
            <person name="Cepicka I."/>
            <person name="Gallot-Lavallee L."/>
            <person name="Salas-Leiva D."/>
            <person name="Curtis B.A."/>
            <person name="Zahonova K."/>
            <person name="Pipaliya S."/>
            <person name="Dacks J."/>
            <person name="Roger A.J."/>
        </authorList>
    </citation>
    <scope>NUCLEOTIDE SEQUENCE</scope>
    <source>
        <strain evidence="11">Busselton2</strain>
    </source>
</reference>
<dbReference type="Proteomes" id="UP001146793">
    <property type="component" value="Unassembled WGS sequence"/>
</dbReference>
<feature type="signal peptide" evidence="9">
    <location>
        <begin position="1"/>
        <end position="26"/>
    </location>
</feature>
<evidence type="ECO:0000313" key="11">
    <source>
        <dbReference type="EMBL" id="KAJ3451436.1"/>
    </source>
</evidence>
<keyword evidence="2" id="KW-0813">Transport</keyword>
<gene>
    <name evidence="11" type="ORF">M0812_03178</name>
</gene>
<evidence type="ECO:0000256" key="3">
    <source>
        <dbReference type="ARBA" id="ARBA00022692"/>
    </source>
</evidence>
<comment type="caution">
    <text evidence="11">The sequence shown here is derived from an EMBL/GenBank/DDBJ whole genome shotgun (WGS) entry which is preliminary data.</text>
</comment>
<evidence type="ECO:0000256" key="8">
    <source>
        <dbReference type="SAM" id="Phobius"/>
    </source>
</evidence>
<evidence type="ECO:0000256" key="6">
    <source>
        <dbReference type="ARBA" id="ARBA00023136"/>
    </source>
</evidence>
<organism evidence="11 12">
    <name type="scientific">Anaeramoeba flamelloides</name>
    <dbReference type="NCBI Taxonomy" id="1746091"/>
    <lineage>
        <taxon>Eukaryota</taxon>
        <taxon>Metamonada</taxon>
        <taxon>Anaeramoebidae</taxon>
        <taxon>Anaeramoeba</taxon>
    </lineage>
</organism>
<dbReference type="InterPro" id="IPR009011">
    <property type="entry name" value="Man6P_isomerase_rcpt-bd_dom_sf"/>
</dbReference>
<dbReference type="SUPFAM" id="SSF50911">
    <property type="entry name" value="Mannose 6-phosphate receptor domain"/>
    <property type="match status" value="2"/>
</dbReference>
<feature type="domain" description="MRH" evidence="10">
    <location>
        <begin position="26"/>
        <end position="174"/>
    </location>
</feature>
<name>A0AAV8AER8_9EUKA</name>
<evidence type="ECO:0000313" key="12">
    <source>
        <dbReference type="Proteomes" id="UP001146793"/>
    </source>
</evidence>
<dbReference type="PANTHER" id="PTHR15071:SF0">
    <property type="entry name" value="MANNOSE 6-PHOSPHATE RECEPTOR-LIKE PROTEIN 1"/>
    <property type="match status" value="1"/>
</dbReference>